<dbReference type="Proteomes" id="UP001221898">
    <property type="component" value="Unassembled WGS sequence"/>
</dbReference>
<sequence>MHPILARKELAGPGGDLGRYESSYVGGGTAAFDVGVALRLPSSPPLQAAPTLPSLRLPSPAPPSSSALSY</sequence>
<dbReference type="EMBL" id="JAINUG010001889">
    <property type="protein sequence ID" value="KAJ8352971.1"/>
    <property type="molecule type" value="Genomic_DNA"/>
</dbReference>
<proteinExistence type="predicted"/>
<keyword evidence="3" id="KW-1185">Reference proteome</keyword>
<feature type="compositionally biased region" description="Low complexity" evidence="1">
    <location>
        <begin position="48"/>
        <end position="70"/>
    </location>
</feature>
<organism evidence="2 3">
    <name type="scientific">Aldrovandia affinis</name>
    <dbReference type="NCBI Taxonomy" id="143900"/>
    <lineage>
        <taxon>Eukaryota</taxon>
        <taxon>Metazoa</taxon>
        <taxon>Chordata</taxon>
        <taxon>Craniata</taxon>
        <taxon>Vertebrata</taxon>
        <taxon>Euteleostomi</taxon>
        <taxon>Actinopterygii</taxon>
        <taxon>Neopterygii</taxon>
        <taxon>Teleostei</taxon>
        <taxon>Notacanthiformes</taxon>
        <taxon>Halosauridae</taxon>
        <taxon>Aldrovandia</taxon>
    </lineage>
</organism>
<comment type="caution">
    <text evidence="2">The sequence shown here is derived from an EMBL/GenBank/DDBJ whole genome shotgun (WGS) entry which is preliminary data.</text>
</comment>
<accession>A0AAD7R0T7</accession>
<protein>
    <submittedName>
        <fullName evidence="2">Uncharacterized protein</fullName>
    </submittedName>
</protein>
<name>A0AAD7R0T7_9TELE</name>
<dbReference type="AlphaFoldDB" id="A0AAD7R0T7"/>
<evidence type="ECO:0000256" key="1">
    <source>
        <dbReference type="SAM" id="MobiDB-lite"/>
    </source>
</evidence>
<evidence type="ECO:0000313" key="2">
    <source>
        <dbReference type="EMBL" id="KAJ8352971.1"/>
    </source>
</evidence>
<gene>
    <name evidence="2" type="ORF">AAFF_G00125700</name>
</gene>
<evidence type="ECO:0000313" key="3">
    <source>
        <dbReference type="Proteomes" id="UP001221898"/>
    </source>
</evidence>
<reference evidence="2" key="1">
    <citation type="journal article" date="2023" name="Science">
        <title>Genome structures resolve the early diversification of teleost fishes.</title>
        <authorList>
            <person name="Parey E."/>
            <person name="Louis A."/>
            <person name="Montfort J."/>
            <person name="Bouchez O."/>
            <person name="Roques C."/>
            <person name="Iampietro C."/>
            <person name="Lluch J."/>
            <person name="Castinel A."/>
            <person name="Donnadieu C."/>
            <person name="Desvignes T."/>
            <person name="Floi Bucao C."/>
            <person name="Jouanno E."/>
            <person name="Wen M."/>
            <person name="Mejri S."/>
            <person name="Dirks R."/>
            <person name="Jansen H."/>
            <person name="Henkel C."/>
            <person name="Chen W.J."/>
            <person name="Zahm M."/>
            <person name="Cabau C."/>
            <person name="Klopp C."/>
            <person name="Thompson A.W."/>
            <person name="Robinson-Rechavi M."/>
            <person name="Braasch I."/>
            <person name="Lecointre G."/>
            <person name="Bobe J."/>
            <person name="Postlethwait J.H."/>
            <person name="Berthelot C."/>
            <person name="Roest Crollius H."/>
            <person name="Guiguen Y."/>
        </authorList>
    </citation>
    <scope>NUCLEOTIDE SEQUENCE</scope>
    <source>
        <strain evidence="2">NC1722</strain>
    </source>
</reference>
<feature type="region of interest" description="Disordered" evidence="1">
    <location>
        <begin position="43"/>
        <end position="70"/>
    </location>
</feature>